<gene>
    <name evidence="11" type="ORF">CAUJ_LOCUS9686</name>
</gene>
<dbReference type="PANTHER" id="PTHR15601:SF0">
    <property type="entry name" value="GEO09675P1"/>
    <property type="match status" value="1"/>
</dbReference>
<evidence type="ECO:0000256" key="7">
    <source>
        <dbReference type="ARBA" id="ARBA00037157"/>
    </source>
</evidence>
<comment type="similarity">
    <text evidence="2">Belongs to the RAMP4 family.</text>
</comment>
<dbReference type="GO" id="GO:0005789">
    <property type="term" value="C:endoplasmic reticulum membrane"/>
    <property type="evidence" value="ECO:0007669"/>
    <property type="project" value="UniProtKB-SubCell"/>
</dbReference>
<name>A0A8S1HEW7_9PELO</name>
<dbReference type="InterPro" id="IPR010580">
    <property type="entry name" value="ER_stress-assoc"/>
</dbReference>
<evidence type="ECO:0000256" key="5">
    <source>
        <dbReference type="ARBA" id="ARBA00022989"/>
    </source>
</evidence>
<dbReference type="AlphaFoldDB" id="A0A8S1HEW7"/>
<comment type="function">
    <text evidence="7">Interacts with target proteins during their translocation into the lumen of the endoplasmic reticulum. Protects unfolded target proteins against degradation during ER stress. May facilitate glycosylation of target proteins after termination of ER stress. May modulate the use of N-glycosylation sites on target proteins.</text>
</comment>
<evidence type="ECO:0000256" key="6">
    <source>
        <dbReference type="ARBA" id="ARBA00023136"/>
    </source>
</evidence>
<keyword evidence="12" id="KW-1185">Reference proteome</keyword>
<evidence type="ECO:0000313" key="11">
    <source>
        <dbReference type="EMBL" id="CAD6193767.1"/>
    </source>
</evidence>
<reference evidence="11" key="1">
    <citation type="submission" date="2020-10" db="EMBL/GenBank/DDBJ databases">
        <authorList>
            <person name="Kikuchi T."/>
        </authorList>
    </citation>
    <scope>NUCLEOTIDE SEQUENCE</scope>
    <source>
        <strain evidence="11">NKZ352</strain>
    </source>
</reference>
<evidence type="ECO:0000256" key="3">
    <source>
        <dbReference type="ARBA" id="ARBA00022692"/>
    </source>
</evidence>
<evidence type="ECO:0000256" key="9">
    <source>
        <dbReference type="SAM" id="MobiDB-lite"/>
    </source>
</evidence>
<dbReference type="OrthoDB" id="16679at2759"/>
<evidence type="ECO:0008006" key="13">
    <source>
        <dbReference type="Google" id="ProtNLM"/>
    </source>
</evidence>
<keyword evidence="3 10" id="KW-0812">Transmembrane</keyword>
<feature type="compositionally biased region" description="Polar residues" evidence="9">
    <location>
        <begin position="16"/>
        <end position="26"/>
    </location>
</feature>
<sequence length="69" mass="7795">MKPTEKMAPKKRMATANEQFNKNITQRGKVAKSLKPSEDKYPVAPWLIGLFVFVVVGSAIFEIIRSARM</sequence>
<accession>A0A8S1HEW7</accession>
<dbReference type="GO" id="GO:0030968">
    <property type="term" value="P:endoplasmic reticulum unfolded protein response"/>
    <property type="evidence" value="ECO:0007669"/>
    <property type="project" value="TreeGrafter"/>
</dbReference>
<dbReference type="PANTHER" id="PTHR15601">
    <property type="entry name" value="STRESS ASSOCIATED ENDOPLASMIC RETICULUM PROTEIN SERP1/RAMP4"/>
    <property type="match status" value="1"/>
</dbReference>
<evidence type="ECO:0000256" key="8">
    <source>
        <dbReference type="ARBA" id="ARBA00038831"/>
    </source>
</evidence>
<evidence type="ECO:0000256" key="2">
    <source>
        <dbReference type="ARBA" id="ARBA00005500"/>
    </source>
</evidence>
<keyword evidence="4" id="KW-0256">Endoplasmic reticulum</keyword>
<dbReference type="Proteomes" id="UP000835052">
    <property type="component" value="Unassembled WGS sequence"/>
</dbReference>
<dbReference type="Pfam" id="PF06624">
    <property type="entry name" value="RAMP4"/>
    <property type="match status" value="1"/>
</dbReference>
<comment type="subcellular location">
    <subcellularLocation>
        <location evidence="1">Endoplasmic reticulum membrane</location>
        <topology evidence="1">Single-pass membrane protein</topology>
    </subcellularLocation>
</comment>
<feature type="region of interest" description="Disordered" evidence="9">
    <location>
        <begin position="1"/>
        <end position="32"/>
    </location>
</feature>
<dbReference type="EMBL" id="CAJGYM010000038">
    <property type="protein sequence ID" value="CAD6193767.1"/>
    <property type="molecule type" value="Genomic_DNA"/>
</dbReference>
<comment type="subunit">
    <text evidence="8">Interacts with SEC61B, SEC61A1 and the SEC61 complex. Interacts with CANX.</text>
</comment>
<evidence type="ECO:0000256" key="10">
    <source>
        <dbReference type="SAM" id="Phobius"/>
    </source>
</evidence>
<feature type="transmembrane region" description="Helical" evidence="10">
    <location>
        <begin position="43"/>
        <end position="64"/>
    </location>
</feature>
<organism evidence="11 12">
    <name type="scientific">Caenorhabditis auriculariae</name>
    <dbReference type="NCBI Taxonomy" id="2777116"/>
    <lineage>
        <taxon>Eukaryota</taxon>
        <taxon>Metazoa</taxon>
        <taxon>Ecdysozoa</taxon>
        <taxon>Nematoda</taxon>
        <taxon>Chromadorea</taxon>
        <taxon>Rhabditida</taxon>
        <taxon>Rhabditina</taxon>
        <taxon>Rhabditomorpha</taxon>
        <taxon>Rhabditoidea</taxon>
        <taxon>Rhabditidae</taxon>
        <taxon>Peloderinae</taxon>
        <taxon>Caenorhabditis</taxon>
    </lineage>
</organism>
<proteinExistence type="inferred from homology"/>
<keyword evidence="6 10" id="KW-0472">Membrane</keyword>
<evidence type="ECO:0000313" key="12">
    <source>
        <dbReference type="Proteomes" id="UP000835052"/>
    </source>
</evidence>
<evidence type="ECO:0000256" key="1">
    <source>
        <dbReference type="ARBA" id="ARBA00004389"/>
    </source>
</evidence>
<comment type="caution">
    <text evidence="11">The sequence shown here is derived from an EMBL/GenBank/DDBJ whole genome shotgun (WGS) entry which is preliminary data.</text>
</comment>
<evidence type="ECO:0000256" key="4">
    <source>
        <dbReference type="ARBA" id="ARBA00022824"/>
    </source>
</evidence>
<keyword evidence="5 10" id="KW-1133">Transmembrane helix</keyword>
<protein>
    <recommendedName>
        <fullName evidence="13">Stress-associated endoplasmic reticulum protein</fullName>
    </recommendedName>
</protein>